<dbReference type="Proteomes" id="UP000244817">
    <property type="component" value="Unassembled WGS sequence"/>
</dbReference>
<sequence>MSEAPPLEAGEVLLHHHRPDLAAFRRTALVLLAVTLVPTLAMVAAFPDSLWGAAPLFIACLLLTQERVTLGRHAAWITNRRILLQNAAPVALRNIATIKVVGNAVRLRTVDPARRVTLSYPSDKTALRDVIDTARQEAP</sequence>
<evidence type="ECO:0008006" key="4">
    <source>
        <dbReference type="Google" id="ProtNLM"/>
    </source>
</evidence>
<evidence type="ECO:0000256" key="1">
    <source>
        <dbReference type="SAM" id="Phobius"/>
    </source>
</evidence>
<dbReference type="RefSeq" id="WP_108640163.1">
    <property type="nucleotide sequence ID" value="NZ_QCYG01000003.1"/>
</dbReference>
<gene>
    <name evidence="2" type="ORF">DC363_05680</name>
</gene>
<keyword evidence="1" id="KW-0472">Membrane</keyword>
<feature type="transmembrane region" description="Helical" evidence="1">
    <location>
        <begin position="28"/>
        <end position="46"/>
    </location>
</feature>
<comment type="caution">
    <text evidence="2">The sequence shown here is derived from an EMBL/GenBank/DDBJ whole genome shotgun (WGS) entry which is preliminary data.</text>
</comment>
<accession>A0A2T7FYU5</accession>
<keyword evidence="3" id="KW-1185">Reference proteome</keyword>
<name>A0A2T7FYU5_9RHOB</name>
<dbReference type="OrthoDB" id="7861430at2"/>
<protein>
    <recommendedName>
        <fullName evidence="4">DUF304 domain-containing protein</fullName>
    </recommendedName>
</protein>
<dbReference type="AlphaFoldDB" id="A0A2T7FYU5"/>
<keyword evidence="1" id="KW-0812">Transmembrane</keyword>
<dbReference type="EMBL" id="QCYG01000003">
    <property type="protein sequence ID" value="PVA07335.1"/>
    <property type="molecule type" value="Genomic_DNA"/>
</dbReference>
<keyword evidence="1" id="KW-1133">Transmembrane helix</keyword>
<feature type="transmembrane region" description="Helical" evidence="1">
    <location>
        <begin position="52"/>
        <end position="70"/>
    </location>
</feature>
<proteinExistence type="predicted"/>
<evidence type="ECO:0000313" key="2">
    <source>
        <dbReference type="EMBL" id="PVA07335.1"/>
    </source>
</evidence>
<evidence type="ECO:0000313" key="3">
    <source>
        <dbReference type="Proteomes" id="UP000244817"/>
    </source>
</evidence>
<reference evidence="2 3" key="1">
    <citation type="submission" date="2018-04" db="EMBL/GenBank/DDBJ databases">
        <title>Pelagivirga bohaiensis gen. nov., sp. nov., a bacterium isolated from the Bohai Sea.</title>
        <authorList>
            <person name="Ji X."/>
        </authorList>
    </citation>
    <scope>NUCLEOTIDE SEQUENCE [LARGE SCALE GENOMIC DNA]</scope>
    <source>
        <strain evidence="2 3">BH-SD16</strain>
    </source>
</reference>
<organism evidence="2 3">
    <name type="scientific">Thalassorhabdomicrobium marinisediminis</name>
    <dbReference type="NCBI Taxonomy" id="2170577"/>
    <lineage>
        <taxon>Bacteria</taxon>
        <taxon>Pseudomonadati</taxon>
        <taxon>Pseudomonadota</taxon>
        <taxon>Alphaproteobacteria</taxon>
        <taxon>Rhodobacterales</taxon>
        <taxon>Paracoccaceae</taxon>
        <taxon>Thalassorhabdomicrobium</taxon>
    </lineage>
</organism>